<evidence type="ECO:0000313" key="3">
    <source>
        <dbReference type="Proteomes" id="UP000192276"/>
    </source>
</evidence>
<name>A0A1V9EW61_9BACT</name>
<evidence type="ECO:0000256" key="1">
    <source>
        <dbReference type="SAM" id="MobiDB-lite"/>
    </source>
</evidence>
<accession>A0A1V9EW61</accession>
<reference evidence="3" key="1">
    <citation type="submission" date="2016-04" db="EMBL/GenBank/DDBJ databases">
        <authorList>
            <person name="Chen L."/>
            <person name="Zhuang W."/>
            <person name="Wang G."/>
        </authorList>
    </citation>
    <scope>NUCLEOTIDE SEQUENCE [LARGE SCALE GENOMIC DNA]</scope>
    <source>
        <strain evidence="3">208</strain>
    </source>
</reference>
<protein>
    <submittedName>
        <fullName evidence="2">Uncharacterized protein</fullName>
    </submittedName>
</protein>
<comment type="caution">
    <text evidence="2">The sequence shown here is derived from an EMBL/GenBank/DDBJ whole genome shotgun (WGS) entry which is preliminary data.</text>
</comment>
<sequence>MSIAYWFSSPEKESTMNLIFIHPFKLKSAQANDHTYVHHRNLHDTSEGSEFLDDAIYREDVQETPVSYTEESGSFNPQNDRQ</sequence>
<dbReference type="EMBL" id="LWBP01000220">
    <property type="protein sequence ID" value="OQP50262.1"/>
    <property type="molecule type" value="Genomic_DNA"/>
</dbReference>
<dbReference type="Proteomes" id="UP000192276">
    <property type="component" value="Unassembled WGS sequence"/>
</dbReference>
<dbReference type="AlphaFoldDB" id="A0A1V9EW61"/>
<organism evidence="2 3">
    <name type="scientific">Niastella populi</name>
    <dbReference type="NCBI Taxonomy" id="550983"/>
    <lineage>
        <taxon>Bacteria</taxon>
        <taxon>Pseudomonadati</taxon>
        <taxon>Bacteroidota</taxon>
        <taxon>Chitinophagia</taxon>
        <taxon>Chitinophagales</taxon>
        <taxon>Chitinophagaceae</taxon>
        <taxon>Niastella</taxon>
    </lineage>
</organism>
<evidence type="ECO:0000313" key="2">
    <source>
        <dbReference type="EMBL" id="OQP50262.1"/>
    </source>
</evidence>
<gene>
    <name evidence="2" type="ORF">A4R26_30005</name>
</gene>
<feature type="compositionally biased region" description="Polar residues" evidence="1">
    <location>
        <begin position="64"/>
        <end position="82"/>
    </location>
</feature>
<proteinExistence type="predicted"/>
<keyword evidence="3" id="KW-1185">Reference proteome</keyword>
<feature type="region of interest" description="Disordered" evidence="1">
    <location>
        <begin position="62"/>
        <end position="82"/>
    </location>
</feature>